<dbReference type="Gene3D" id="1.20.1540.10">
    <property type="entry name" value="Rhomboid-like"/>
    <property type="match status" value="1"/>
</dbReference>
<dbReference type="PANTHER" id="PTHR43066">
    <property type="entry name" value="RHOMBOID-RELATED PROTEIN"/>
    <property type="match status" value="1"/>
</dbReference>
<dbReference type="GO" id="GO:0004252">
    <property type="term" value="F:serine-type endopeptidase activity"/>
    <property type="evidence" value="ECO:0007669"/>
    <property type="project" value="TreeGrafter"/>
</dbReference>
<evidence type="ECO:0008006" key="9">
    <source>
        <dbReference type="Google" id="ProtNLM"/>
    </source>
</evidence>
<dbReference type="InterPro" id="IPR035952">
    <property type="entry name" value="Rhomboid-like_sf"/>
</dbReference>
<dbReference type="SUPFAM" id="SSF144091">
    <property type="entry name" value="Rhomboid-like"/>
    <property type="match status" value="1"/>
</dbReference>
<accession>A0A6T6NZY1</accession>
<reference evidence="7" key="1">
    <citation type="submission" date="2021-01" db="EMBL/GenBank/DDBJ databases">
        <authorList>
            <person name="Corre E."/>
            <person name="Pelletier E."/>
            <person name="Niang G."/>
            <person name="Scheremetjew M."/>
            <person name="Finn R."/>
            <person name="Kale V."/>
            <person name="Holt S."/>
            <person name="Cochrane G."/>
            <person name="Meng A."/>
            <person name="Brown T."/>
            <person name="Cohen L."/>
        </authorList>
    </citation>
    <scope>NUCLEOTIDE SEQUENCE</scope>
    <source>
        <strain evidence="7">UTEX LB 2760</strain>
    </source>
</reference>
<proteinExistence type="predicted"/>
<protein>
    <recommendedName>
        <fullName evidence="9">Dolichyldiphosphatase</fullName>
    </recommendedName>
</protein>
<feature type="transmembrane region" description="Helical" evidence="5">
    <location>
        <begin position="141"/>
        <end position="161"/>
    </location>
</feature>
<feature type="transmembrane region" description="Helical" evidence="5">
    <location>
        <begin position="76"/>
        <end position="98"/>
    </location>
</feature>
<evidence type="ECO:0000313" key="8">
    <source>
        <dbReference type="EMBL" id="CAD8402091.1"/>
    </source>
</evidence>
<feature type="chain" id="PRO_5036393639" description="Dolichyldiphosphatase" evidence="6">
    <location>
        <begin position="21"/>
        <end position="216"/>
    </location>
</feature>
<dbReference type="PANTHER" id="PTHR43066:SF21">
    <property type="entry name" value="UBIQUITIN-ASSOCIATED DOMAIN-CONTAINING PROTEIN 2"/>
    <property type="match status" value="1"/>
</dbReference>
<evidence type="ECO:0000256" key="1">
    <source>
        <dbReference type="ARBA" id="ARBA00004141"/>
    </source>
</evidence>
<comment type="subcellular location">
    <subcellularLocation>
        <location evidence="1">Membrane</location>
        <topology evidence="1">Multi-pass membrane protein</topology>
    </subcellularLocation>
</comment>
<keyword evidence="2 5" id="KW-0812">Transmembrane</keyword>
<name>A0A6T6NZY1_9RHOD</name>
<feature type="signal peptide" evidence="6">
    <location>
        <begin position="1"/>
        <end position="20"/>
    </location>
</feature>
<keyword evidence="3 5" id="KW-1133">Transmembrane helix</keyword>
<evidence type="ECO:0000313" key="7">
    <source>
        <dbReference type="EMBL" id="CAD8402089.1"/>
    </source>
</evidence>
<keyword evidence="4 5" id="KW-0472">Membrane</keyword>
<evidence type="ECO:0000256" key="2">
    <source>
        <dbReference type="ARBA" id="ARBA00022692"/>
    </source>
</evidence>
<organism evidence="7">
    <name type="scientific">Rhodosorus marinus</name>
    <dbReference type="NCBI Taxonomy" id="101924"/>
    <lineage>
        <taxon>Eukaryota</taxon>
        <taxon>Rhodophyta</taxon>
        <taxon>Stylonematophyceae</taxon>
        <taxon>Stylonematales</taxon>
        <taxon>Stylonemataceae</taxon>
        <taxon>Rhodosorus</taxon>
    </lineage>
</organism>
<feature type="transmembrane region" description="Helical" evidence="5">
    <location>
        <begin position="182"/>
        <end position="204"/>
    </location>
</feature>
<dbReference type="EMBL" id="HBEK01022009">
    <property type="protein sequence ID" value="CAD8402091.1"/>
    <property type="molecule type" value="Transcribed_RNA"/>
</dbReference>
<dbReference type="AlphaFoldDB" id="A0A6T6NZY1"/>
<dbReference type="EMBL" id="HBEK01022007">
    <property type="protein sequence ID" value="CAD8402089.1"/>
    <property type="molecule type" value="Transcribed_RNA"/>
</dbReference>
<evidence type="ECO:0000256" key="5">
    <source>
        <dbReference type="SAM" id="Phobius"/>
    </source>
</evidence>
<keyword evidence="6" id="KW-0732">Signal</keyword>
<dbReference type="GO" id="GO:0016020">
    <property type="term" value="C:membrane"/>
    <property type="evidence" value="ECO:0007669"/>
    <property type="project" value="UniProtKB-SubCell"/>
</dbReference>
<evidence type="ECO:0000256" key="4">
    <source>
        <dbReference type="ARBA" id="ARBA00023136"/>
    </source>
</evidence>
<evidence type="ECO:0000256" key="6">
    <source>
        <dbReference type="SAM" id="SignalP"/>
    </source>
</evidence>
<evidence type="ECO:0000256" key="3">
    <source>
        <dbReference type="ARBA" id="ARBA00022989"/>
    </source>
</evidence>
<feature type="transmembrane region" description="Helical" evidence="5">
    <location>
        <begin position="110"/>
        <end position="129"/>
    </location>
</feature>
<sequence>MVEREVFLSTLIWIFSLTIARSHERESLFKVLICKTCAISTAKAHAPISKALIMATLIGSGMKVSGARTVPFVNRILFPFGFPRLLEVLCAVCLLFVFRQLERQMSSRKFVAYVAVSQAATEALQYSLARTTGYRYQSGPYGIIFSLLVLFHFEVPVLSKFPVFEYDVVSDKSFIYMAALQLSVYSGFRSASVSCIATFVGLLLTSRSVGGFASSG</sequence>
<gene>
    <name evidence="7" type="ORF">RMAR0315_LOCUS12093</name>
    <name evidence="8" type="ORF">RMAR0315_LOCUS12095</name>
</gene>